<proteinExistence type="predicted"/>
<name>A0A9D9EDQ9_9BACT</name>
<organism evidence="1 2">
    <name type="scientific">Candidatus Cryptobacteroides merdavium</name>
    <dbReference type="NCBI Taxonomy" id="2840769"/>
    <lineage>
        <taxon>Bacteria</taxon>
        <taxon>Pseudomonadati</taxon>
        <taxon>Bacteroidota</taxon>
        <taxon>Bacteroidia</taxon>
        <taxon>Bacteroidales</taxon>
        <taxon>Candidatus Cryptobacteroides</taxon>
    </lineage>
</organism>
<accession>A0A9D9EDQ9</accession>
<evidence type="ECO:0000313" key="1">
    <source>
        <dbReference type="EMBL" id="MBO8445894.1"/>
    </source>
</evidence>
<protein>
    <submittedName>
        <fullName evidence="1">Uncharacterized protein</fullName>
    </submittedName>
</protein>
<reference evidence="1" key="2">
    <citation type="journal article" date="2021" name="PeerJ">
        <title>Extensive microbial diversity within the chicken gut microbiome revealed by metagenomics and culture.</title>
        <authorList>
            <person name="Gilroy R."/>
            <person name="Ravi A."/>
            <person name="Getino M."/>
            <person name="Pursley I."/>
            <person name="Horton D.L."/>
            <person name="Alikhan N.F."/>
            <person name="Baker D."/>
            <person name="Gharbi K."/>
            <person name="Hall N."/>
            <person name="Watson M."/>
            <person name="Adriaenssens E.M."/>
            <person name="Foster-Nyarko E."/>
            <person name="Jarju S."/>
            <person name="Secka A."/>
            <person name="Antonio M."/>
            <person name="Oren A."/>
            <person name="Chaudhuri R.R."/>
            <person name="La Ragione R."/>
            <person name="Hildebrand F."/>
            <person name="Pallen M.J."/>
        </authorList>
    </citation>
    <scope>NUCLEOTIDE SEQUENCE</scope>
    <source>
        <strain evidence="1">D5-748</strain>
    </source>
</reference>
<dbReference type="AlphaFoldDB" id="A0A9D9EDQ9"/>
<dbReference type="EMBL" id="JADIMO010000120">
    <property type="protein sequence ID" value="MBO8445894.1"/>
    <property type="molecule type" value="Genomic_DNA"/>
</dbReference>
<sequence length="360" mass="42209">MCTIGRISGGTARETHHCGNRKESALRHGKEETDCGTQRCRNSFLNATFLPMSPPELFIDGTDGKPHNLITQENYEFLRDSFFRYASLMKKEAVHVPGRTPGEGIARLHEEMCNLVGSDMNVNIEQDGERLLFCLWKCHQWGEFTLYYFPTKFLERLGPELRRISVTFIHNLMRANGISTVLDEDDMDYALTLMSEVDPGETASDRKKRRRLLHSYEEGRIQALLRRVENKCYYKNLPKALDRYEPKDGYEQSLVSLMKEGLEFLTPEHGIMEYGYDPFYEEEPDFLPMYLSKQIRVVYDCTDMITEYLSDYYNSYSQETYDIIPITTCDLSPETEELFHMDDYPERFFRWAEKFINITV</sequence>
<comment type="caution">
    <text evidence="1">The sequence shown here is derived from an EMBL/GenBank/DDBJ whole genome shotgun (WGS) entry which is preliminary data.</text>
</comment>
<reference evidence="1" key="1">
    <citation type="submission" date="2020-10" db="EMBL/GenBank/DDBJ databases">
        <authorList>
            <person name="Gilroy R."/>
        </authorList>
    </citation>
    <scope>NUCLEOTIDE SEQUENCE</scope>
    <source>
        <strain evidence="1">D5-748</strain>
    </source>
</reference>
<dbReference type="Proteomes" id="UP000823619">
    <property type="component" value="Unassembled WGS sequence"/>
</dbReference>
<evidence type="ECO:0000313" key="2">
    <source>
        <dbReference type="Proteomes" id="UP000823619"/>
    </source>
</evidence>
<gene>
    <name evidence="1" type="ORF">IAC23_09450</name>
</gene>